<dbReference type="GO" id="GO:0004553">
    <property type="term" value="F:hydrolase activity, hydrolyzing O-glycosyl compounds"/>
    <property type="evidence" value="ECO:0007669"/>
    <property type="project" value="InterPro"/>
</dbReference>
<evidence type="ECO:0000259" key="5">
    <source>
        <dbReference type="SMART" id="SM01217"/>
    </source>
</evidence>
<dbReference type="InterPro" id="IPR036962">
    <property type="entry name" value="Glyco_hydro_3_N_sf"/>
</dbReference>
<accession>A0A7X9Y036</accession>
<dbReference type="PRINTS" id="PR00133">
    <property type="entry name" value="GLHYDRLASE3"/>
</dbReference>
<dbReference type="GO" id="GO:0005975">
    <property type="term" value="P:carbohydrate metabolic process"/>
    <property type="evidence" value="ECO:0007669"/>
    <property type="project" value="InterPro"/>
</dbReference>
<dbReference type="InterPro" id="IPR002772">
    <property type="entry name" value="Glyco_hydro_3_C"/>
</dbReference>
<organism evidence="6 7">
    <name type="scientific">Parafannyhessea umbonata</name>
    <dbReference type="NCBI Taxonomy" id="604330"/>
    <lineage>
        <taxon>Bacteria</taxon>
        <taxon>Bacillati</taxon>
        <taxon>Actinomycetota</taxon>
        <taxon>Coriobacteriia</taxon>
        <taxon>Coriobacteriales</taxon>
        <taxon>Atopobiaceae</taxon>
        <taxon>Parafannyhessea</taxon>
    </lineage>
</organism>
<dbReference type="EMBL" id="JABAGR010000003">
    <property type="protein sequence ID" value="NMF25678.1"/>
    <property type="molecule type" value="Genomic_DNA"/>
</dbReference>
<dbReference type="InterPro" id="IPR001764">
    <property type="entry name" value="Glyco_hydro_3_N"/>
</dbReference>
<dbReference type="InterPro" id="IPR026891">
    <property type="entry name" value="Fn3-like"/>
</dbReference>
<protein>
    <submittedName>
        <fullName evidence="6">Glycosyl hydrolase</fullName>
    </submittedName>
</protein>
<keyword evidence="3" id="KW-0119">Carbohydrate metabolism</keyword>
<dbReference type="PANTHER" id="PTHR42715:SF10">
    <property type="entry name" value="BETA-GLUCOSIDASE"/>
    <property type="match status" value="1"/>
</dbReference>
<evidence type="ECO:0000256" key="1">
    <source>
        <dbReference type="ARBA" id="ARBA00005336"/>
    </source>
</evidence>
<dbReference type="InterPro" id="IPR036881">
    <property type="entry name" value="Glyco_hydro_3_C_sf"/>
</dbReference>
<dbReference type="Pfam" id="PF00933">
    <property type="entry name" value="Glyco_hydro_3"/>
    <property type="match status" value="1"/>
</dbReference>
<reference evidence="6 7" key="1">
    <citation type="submission" date="2020-04" db="EMBL/GenBank/DDBJ databases">
        <authorList>
            <person name="Hitch T.C.A."/>
            <person name="Wylensek D."/>
            <person name="Clavel T."/>
        </authorList>
    </citation>
    <scope>NUCLEOTIDE SEQUENCE [LARGE SCALE GENOMIC DNA]</scope>
    <source>
        <strain evidence="6 7">105184</strain>
    </source>
</reference>
<keyword evidence="2 4" id="KW-0378">Hydrolase</keyword>
<dbReference type="InterPro" id="IPR017853">
    <property type="entry name" value="GH"/>
</dbReference>
<evidence type="ECO:0000313" key="7">
    <source>
        <dbReference type="Proteomes" id="UP000565613"/>
    </source>
</evidence>
<dbReference type="Pfam" id="PF01915">
    <property type="entry name" value="Glyco_hydro_3_C"/>
    <property type="match status" value="1"/>
</dbReference>
<dbReference type="RefSeq" id="WP_170103734.1">
    <property type="nucleotide sequence ID" value="NZ_JABAGR010000003.1"/>
</dbReference>
<dbReference type="PANTHER" id="PTHR42715">
    <property type="entry name" value="BETA-GLUCOSIDASE"/>
    <property type="match status" value="1"/>
</dbReference>
<evidence type="ECO:0000313" key="6">
    <source>
        <dbReference type="EMBL" id="NMF25678.1"/>
    </source>
</evidence>
<dbReference type="SMART" id="SM01217">
    <property type="entry name" value="Fn3_like"/>
    <property type="match status" value="1"/>
</dbReference>
<dbReference type="Gene3D" id="3.40.50.1700">
    <property type="entry name" value="Glycoside hydrolase family 3 C-terminal domain"/>
    <property type="match status" value="1"/>
</dbReference>
<dbReference type="AlphaFoldDB" id="A0A7X9Y036"/>
<dbReference type="Proteomes" id="UP000565613">
    <property type="component" value="Unassembled WGS sequence"/>
</dbReference>
<dbReference type="InterPro" id="IPR050288">
    <property type="entry name" value="Cellulose_deg_GH3"/>
</dbReference>
<dbReference type="PROSITE" id="PS00775">
    <property type="entry name" value="GLYCOSYL_HYDROL_F3"/>
    <property type="match status" value="1"/>
</dbReference>
<dbReference type="Gene3D" id="3.20.20.300">
    <property type="entry name" value="Glycoside hydrolase, family 3, N-terminal domain"/>
    <property type="match status" value="1"/>
</dbReference>
<dbReference type="SUPFAM" id="SSF51445">
    <property type="entry name" value="(Trans)glycosidases"/>
    <property type="match status" value="1"/>
</dbReference>
<dbReference type="InterPro" id="IPR019800">
    <property type="entry name" value="Glyco_hydro_3_AS"/>
</dbReference>
<dbReference type="SUPFAM" id="SSF52279">
    <property type="entry name" value="Beta-D-glucan exohydrolase, C-terminal domain"/>
    <property type="match status" value="1"/>
</dbReference>
<evidence type="ECO:0000256" key="2">
    <source>
        <dbReference type="ARBA" id="ARBA00022801"/>
    </source>
</evidence>
<evidence type="ECO:0000256" key="4">
    <source>
        <dbReference type="RuleBase" id="RU361161"/>
    </source>
</evidence>
<comment type="similarity">
    <text evidence="1 4">Belongs to the glycosyl hydrolase 3 family.</text>
</comment>
<dbReference type="InterPro" id="IPR013783">
    <property type="entry name" value="Ig-like_fold"/>
</dbReference>
<evidence type="ECO:0000256" key="3">
    <source>
        <dbReference type="ARBA" id="ARBA00023277"/>
    </source>
</evidence>
<sequence>MDARYADAAEKIVAKLDRDRLLDLGVGADFWHTRAYPEAGVPALAVSDGPSGLRHQGPGARDMTDSEPATCFPALATAAATWDPELVERMGAAIGSEARAQGVGVVLGPGLNIKRSPLCGRNFEYFSEDPLLAGTLATSHVRGVQSTGVGSCIKHFAVNSQEYRRFGNDSVVDERTLREIYLRAFEMVVRDARPQIVMSAYVMLKGVYCSDNRHLLRDILRDEWGFDGVVVTDWGGMHDRAAAYEAGCDLAMPGGGTHLQRQAATALDLGTLREGRVRESARRLVALAMAHAGGAKPAATDVAANREVARRVAAEGHVLLANDGTLPLAAGARVALIGQMAERPRYQGGGSSHINARRVATMRGLRPGWAYAAGYDARTGRTTRARVEEAVRAAREADVAVVVVGLPEAIESEGYDRADMHLPKGMNRLVAAVAQANPRTVVVLQCGSPVELPWEKDVAAVLCAGLGGEAGAEATVDVLEGAVNPSGKLPETWPLHADDAPCAGCWGEPHRQSQYREGVFVGYRYYQTAGVPVAHCFGHGLSYTSFAYGALAVDAASRTASFDVTNVGGVAGAEVAQVYVEPPAGGLPHPRVQLAGFARVELAPGQTRRVSVALDEKSLSVWDDGWKLVGGTYQVLVGSSVEDVRLRGALDVAGKGIAAPGKFAGTWYRSLEGRPTEEDSRALLGRPVPPEVHHARGTYDETDSLLEMAQTSAACRFVANRIKGSVERQYGDPMDPQCRMSIASSVGCALFGLVNCSGGALPAGVARALLNLANGRAPWRRGAGADGAPGLTGRRG</sequence>
<dbReference type="Pfam" id="PF14310">
    <property type="entry name" value="Fn3-like"/>
    <property type="match status" value="1"/>
</dbReference>
<gene>
    <name evidence="6" type="ORF">HF885_04365</name>
</gene>
<dbReference type="Gene3D" id="2.60.40.10">
    <property type="entry name" value="Immunoglobulins"/>
    <property type="match status" value="1"/>
</dbReference>
<proteinExistence type="inferred from homology"/>
<feature type="domain" description="Fibronectin type III-like" evidence="5">
    <location>
        <begin position="574"/>
        <end position="641"/>
    </location>
</feature>
<comment type="caution">
    <text evidence="6">The sequence shown here is derived from an EMBL/GenBank/DDBJ whole genome shotgun (WGS) entry which is preliminary data.</text>
</comment>
<keyword evidence="4" id="KW-0326">Glycosidase</keyword>
<name>A0A7X9Y036_9ACTN</name>